<evidence type="ECO:0008006" key="4">
    <source>
        <dbReference type="Google" id="ProtNLM"/>
    </source>
</evidence>
<proteinExistence type="predicted"/>
<reference evidence="2 3" key="1">
    <citation type="journal article" date="2024" name="Ann. Entomol. Soc. Am.">
        <title>Genomic analyses of the southern and eastern yellowjacket wasps (Hymenoptera: Vespidae) reveal evolutionary signatures of social life.</title>
        <authorList>
            <person name="Catto M.A."/>
            <person name="Caine P.B."/>
            <person name="Orr S.E."/>
            <person name="Hunt B.G."/>
            <person name="Goodisman M.A.D."/>
        </authorList>
    </citation>
    <scope>NUCLEOTIDE SEQUENCE [LARGE SCALE GENOMIC DNA]</scope>
    <source>
        <strain evidence="2">233</strain>
        <tissue evidence="2">Head and thorax</tissue>
    </source>
</reference>
<protein>
    <recommendedName>
        <fullName evidence="4">Peptidylprolyl isomerase</fullName>
    </recommendedName>
</protein>
<evidence type="ECO:0000256" key="1">
    <source>
        <dbReference type="SAM" id="MobiDB-lite"/>
    </source>
</evidence>
<keyword evidence="3" id="KW-1185">Reference proteome</keyword>
<evidence type="ECO:0000313" key="3">
    <source>
        <dbReference type="Proteomes" id="UP001607302"/>
    </source>
</evidence>
<accession>A0ABD2B766</accession>
<dbReference type="Proteomes" id="UP001607302">
    <property type="component" value="Unassembled WGS sequence"/>
</dbReference>
<organism evidence="2 3">
    <name type="scientific">Vespula squamosa</name>
    <name type="common">Southern yellow jacket</name>
    <name type="synonym">Wasp</name>
    <dbReference type="NCBI Taxonomy" id="30214"/>
    <lineage>
        <taxon>Eukaryota</taxon>
        <taxon>Metazoa</taxon>
        <taxon>Ecdysozoa</taxon>
        <taxon>Arthropoda</taxon>
        <taxon>Hexapoda</taxon>
        <taxon>Insecta</taxon>
        <taxon>Pterygota</taxon>
        <taxon>Neoptera</taxon>
        <taxon>Endopterygota</taxon>
        <taxon>Hymenoptera</taxon>
        <taxon>Apocrita</taxon>
        <taxon>Aculeata</taxon>
        <taxon>Vespoidea</taxon>
        <taxon>Vespidae</taxon>
        <taxon>Vespinae</taxon>
        <taxon>Vespula</taxon>
    </lineage>
</organism>
<name>A0ABD2B766_VESSQ</name>
<dbReference type="AlphaFoldDB" id="A0ABD2B766"/>
<feature type="region of interest" description="Disordered" evidence="1">
    <location>
        <begin position="20"/>
        <end position="54"/>
    </location>
</feature>
<dbReference type="EMBL" id="JAUDFV010000132">
    <property type="protein sequence ID" value="KAL2728557.1"/>
    <property type="molecule type" value="Genomic_DNA"/>
</dbReference>
<feature type="compositionally biased region" description="Acidic residues" evidence="1">
    <location>
        <begin position="31"/>
        <end position="50"/>
    </location>
</feature>
<evidence type="ECO:0000313" key="2">
    <source>
        <dbReference type="EMBL" id="KAL2728557.1"/>
    </source>
</evidence>
<sequence>MTPNLATSYATIELIVTTNNTGKGRARRNDDEDEDEDEDNEDEEDEDEDIVKDRQRNVCTHVEAAWLPQSGRRTSYRIVGVAASPYNMLLLISTLTNKISIGNCFYIIRRTQSYEDLTSNFPDHVPYNDFVCGFVSRIVSCFDKMVKKRVVVVSLPMGYVRGNKEKVANPVVVRIIVQKATVDRFLRRSTTCTGSHNKERTCRGPQINISTS</sequence>
<comment type="caution">
    <text evidence="2">The sequence shown here is derived from an EMBL/GenBank/DDBJ whole genome shotgun (WGS) entry which is preliminary data.</text>
</comment>
<gene>
    <name evidence="2" type="ORF">V1478_006189</name>
</gene>